<evidence type="ECO:0000256" key="10">
    <source>
        <dbReference type="SAM" id="Phobius"/>
    </source>
</evidence>
<keyword evidence="8 10" id="KW-0472">Membrane</keyword>
<dbReference type="GO" id="GO:0015031">
    <property type="term" value="P:protein transport"/>
    <property type="evidence" value="ECO:0007669"/>
    <property type="project" value="UniProtKB-KW"/>
</dbReference>
<evidence type="ECO:0000256" key="1">
    <source>
        <dbReference type="ARBA" id="ARBA00004141"/>
    </source>
</evidence>
<feature type="region of interest" description="Disordered" evidence="9">
    <location>
        <begin position="1"/>
        <end position="76"/>
    </location>
</feature>
<dbReference type="GO" id="GO:0016020">
    <property type="term" value="C:membrane"/>
    <property type="evidence" value="ECO:0007669"/>
    <property type="project" value="UniProtKB-SubCell"/>
</dbReference>
<evidence type="ECO:0000256" key="5">
    <source>
        <dbReference type="ARBA" id="ARBA00022856"/>
    </source>
</evidence>
<feature type="transmembrane region" description="Helical" evidence="10">
    <location>
        <begin position="99"/>
        <end position="118"/>
    </location>
</feature>
<dbReference type="Pfam" id="PF03169">
    <property type="entry name" value="OPT"/>
    <property type="match status" value="1"/>
</dbReference>
<feature type="transmembrane region" description="Helical" evidence="10">
    <location>
        <begin position="362"/>
        <end position="385"/>
    </location>
</feature>
<protein>
    <recommendedName>
        <fullName evidence="13">Oligopeptide transporter</fullName>
    </recommendedName>
</protein>
<dbReference type="AlphaFoldDB" id="A0A9P6TZ67"/>
<evidence type="ECO:0000256" key="6">
    <source>
        <dbReference type="ARBA" id="ARBA00022927"/>
    </source>
</evidence>
<keyword evidence="4 10" id="KW-0812">Transmembrane</keyword>
<feature type="compositionally biased region" description="Basic and acidic residues" evidence="9">
    <location>
        <begin position="40"/>
        <end position="52"/>
    </location>
</feature>
<accession>A0A9P6TZ67</accession>
<keyword evidence="3" id="KW-0813">Transport</keyword>
<proteinExistence type="inferred from homology"/>
<evidence type="ECO:0008006" key="13">
    <source>
        <dbReference type="Google" id="ProtNLM"/>
    </source>
</evidence>
<evidence type="ECO:0000256" key="9">
    <source>
        <dbReference type="SAM" id="MobiDB-lite"/>
    </source>
</evidence>
<feature type="transmembrane region" description="Helical" evidence="10">
    <location>
        <begin position="492"/>
        <end position="512"/>
    </location>
</feature>
<feature type="compositionally biased region" description="Basic and acidic residues" evidence="9">
    <location>
        <begin position="62"/>
        <end position="76"/>
    </location>
</feature>
<feature type="transmembrane region" description="Helical" evidence="10">
    <location>
        <begin position="228"/>
        <end position="246"/>
    </location>
</feature>
<dbReference type="InterPro" id="IPR004813">
    <property type="entry name" value="OPT"/>
</dbReference>
<feature type="transmembrane region" description="Helical" evidence="10">
    <location>
        <begin position="124"/>
        <end position="143"/>
    </location>
</feature>
<sequence length="653" mass="73107">MEVELRDLRSNSSLATATEPTPSLVPESDPSIPYLASLTQRHDEKAALESRRGGSGGNGGRPEIREPNDDGKNDATIEEVRVTVSRKDDTSMPCNTFRMWFLGLLFTIAISFANQFYYMRSNEVSIGPLIVALVSLPLGHLLARILPTRQFYIPLFPGVGRRQLAAGGGGGTGFVIHPLVFSFTLNPGPFSIKEHVLIGVMANCNSYPAYAMNNIVMQSSFLMNRVPFIAGLLLVLTTQITGLAFAGAFKRVLVWPVQMVWPSTLVQASFYQGLHKQKENIEDAGRMSRMKYFWLATLGSFVWFWFPKVIFPTLSAMSVLCWINPENIVLSQLTGSRGLGIGTISLDWTSITFYLQPLITPWFAQVNILIGFVLMAYILVPLAYYTNLWDSKSYPIVSSWYYHANGDFFDSNSVVNQDGVLDEELYNVVGPIRMSSFIAITYGIAFAAFTATIVHAVLYHGKEIVARSKIRIGQKEDVHMKLMRAYPEVPDLWYLVLFIICTLSSFIVCVCYDYMPWWALILAFVIALGLVLPLGILQAITNQQPTLQAITEYIMGFLLPGRVVPHAMFKTYSNNIHLQTLIFLSGFKLGHYMKIPPRIMFFVQLVSTIVGGTANLVTYTWLLNIYSDICISFQFSCSTTAVFHRASVLWVSE</sequence>
<keyword evidence="7 10" id="KW-1133">Transmembrane helix</keyword>
<evidence type="ECO:0000256" key="2">
    <source>
        <dbReference type="ARBA" id="ARBA00008807"/>
    </source>
</evidence>
<dbReference type="PANTHER" id="PTHR22601">
    <property type="entry name" value="ISP4 LIKE PROTEIN"/>
    <property type="match status" value="1"/>
</dbReference>
<feature type="transmembrane region" description="Helical" evidence="10">
    <location>
        <begin position="292"/>
        <end position="310"/>
    </location>
</feature>
<comment type="similarity">
    <text evidence="2">Belongs to the oligopeptide OPT transporter family.</text>
</comment>
<keyword evidence="5" id="KW-0571">Peptide transport</keyword>
<evidence type="ECO:0000256" key="4">
    <source>
        <dbReference type="ARBA" id="ARBA00022692"/>
    </source>
</evidence>
<feature type="compositionally biased region" description="Polar residues" evidence="9">
    <location>
        <begin position="10"/>
        <end position="21"/>
    </location>
</feature>
<dbReference type="GO" id="GO:0035673">
    <property type="term" value="F:oligopeptide transmembrane transporter activity"/>
    <property type="evidence" value="ECO:0007669"/>
    <property type="project" value="InterPro"/>
</dbReference>
<name>A0A9P6TZ67_9FUNG</name>
<dbReference type="Proteomes" id="UP000726737">
    <property type="component" value="Unassembled WGS sequence"/>
</dbReference>
<evidence type="ECO:0000256" key="3">
    <source>
        <dbReference type="ARBA" id="ARBA00022448"/>
    </source>
</evidence>
<comment type="caution">
    <text evidence="11">The sequence shown here is derived from an EMBL/GenBank/DDBJ whole genome shotgun (WGS) entry which is preliminary data.</text>
</comment>
<dbReference type="InterPro" id="IPR004648">
    <property type="entry name" value="Oligpept_transpt"/>
</dbReference>
<gene>
    <name evidence="11" type="ORF">BG011_007042</name>
</gene>
<comment type="subcellular location">
    <subcellularLocation>
        <location evidence="1">Membrane</location>
        <topology evidence="1">Multi-pass membrane protein</topology>
    </subcellularLocation>
</comment>
<evidence type="ECO:0000313" key="11">
    <source>
        <dbReference type="EMBL" id="KAG0252317.1"/>
    </source>
</evidence>
<organism evidence="11 12">
    <name type="scientific">Mortierella polycephala</name>
    <dbReference type="NCBI Taxonomy" id="41804"/>
    <lineage>
        <taxon>Eukaryota</taxon>
        <taxon>Fungi</taxon>
        <taxon>Fungi incertae sedis</taxon>
        <taxon>Mucoromycota</taxon>
        <taxon>Mortierellomycotina</taxon>
        <taxon>Mortierellomycetes</taxon>
        <taxon>Mortierellales</taxon>
        <taxon>Mortierellaceae</taxon>
        <taxon>Mortierella</taxon>
    </lineage>
</organism>
<feature type="transmembrane region" description="Helical" evidence="10">
    <location>
        <begin position="437"/>
        <end position="458"/>
    </location>
</feature>
<keyword evidence="12" id="KW-1185">Reference proteome</keyword>
<dbReference type="EMBL" id="JAAAJA010000528">
    <property type="protein sequence ID" value="KAG0252317.1"/>
    <property type="molecule type" value="Genomic_DNA"/>
</dbReference>
<reference evidence="11" key="1">
    <citation type="journal article" date="2020" name="Fungal Divers.">
        <title>Resolving the Mortierellaceae phylogeny through synthesis of multi-gene phylogenetics and phylogenomics.</title>
        <authorList>
            <person name="Vandepol N."/>
            <person name="Liber J."/>
            <person name="Desiro A."/>
            <person name="Na H."/>
            <person name="Kennedy M."/>
            <person name="Barry K."/>
            <person name="Grigoriev I.V."/>
            <person name="Miller A.N."/>
            <person name="O'Donnell K."/>
            <person name="Stajich J.E."/>
            <person name="Bonito G."/>
        </authorList>
    </citation>
    <scope>NUCLEOTIDE SEQUENCE</scope>
    <source>
        <strain evidence="11">KOD948</strain>
    </source>
</reference>
<feature type="transmembrane region" description="Helical" evidence="10">
    <location>
        <begin position="164"/>
        <end position="184"/>
    </location>
</feature>
<evidence type="ECO:0000313" key="12">
    <source>
        <dbReference type="Proteomes" id="UP000726737"/>
    </source>
</evidence>
<evidence type="ECO:0000256" key="7">
    <source>
        <dbReference type="ARBA" id="ARBA00022989"/>
    </source>
</evidence>
<dbReference type="OrthoDB" id="9986677at2759"/>
<dbReference type="NCBIfam" id="TIGR00728">
    <property type="entry name" value="OPT_sfam"/>
    <property type="match status" value="1"/>
</dbReference>
<keyword evidence="6" id="KW-0653">Protein transport</keyword>
<evidence type="ECO:0000256" key="8">
    <source>
        <dbReference type="ARBA" id="ARBA00023136"/>
    </source>
</evidence>
<feature type="transmembrane region" description="Helical" evidence="10">
    <location>
        <begin position="599"/>
        <end position="622"/>
    </location>
</feature>
<feature type="transmembrane region" description="Helical" evidence="10">
    <location>
        <begin position="519"/>
        <end position="540"/>
    </location>
</feature>